<dbReference type="HAMAP" id="MF_00386">
    <property type="entry name" value="UPF0161_YidD"/>
    <property type="match status" value="1"/>
</dbReference>
<accession>B3EQF8</accession>
<dbReference type="EMBL" id="CP001101">
    <property type="protein sequence ID" value="ACE05456.1"/>
    <property type="molecule type" value="Genomic_DNA"/>
</dbReference>
<keyword evidence="1" id="KW-0472">Membrane</keyword>
<proteinExistence type="inferred from homology"/>
<dbReference type="OrthoDB" id="9801753at2"/>
<name>B3EQF8_CHLPB</name>
<dbReference type="KEGG" id="cpb:Cphamn1_2562"/>
<dbReference type="STRING" id="331678.Cphamn1_2562"/>
<dbReference type="Pfam" id="PF01809">
    <property type="entry name" value="YidD"/>
    <property type="match status" value="1"/>
</dbReference>
<sequence>MELNAVWKIINRVPIFLISVYRSYISPLLGPSCRFYPTCSQYALDAFTTHNFFYAMWLTVWRVLRCNPFSKGGYDPIPPVGKKLNSKESDNG</sequence>
<dbReference type="eggNOG" id="COG0759">
    <property type="taxonomic scope" value="Bacteria"/>
</dbReference>
<reference evidence="3" key="1">
    <citation type="submission" date="2008-06" db="EMBL/GenBank/DDBJ databases">
        <title>Complete sequence of Chlorobium phaeobacteroides BS1.</title>
        <authorList>
            <consortium name="US DOE Joint Genome Institute"/>
            <person name="Lucas S."/>
            <person name="Copeland A."/>
            <person name="Lapidus A."/>
            <person name="Glavina del Rio T."/>
            <person name="Dalin E."/>
            <person name="Tice H."/>
            <person name="Bruce D."/>
            <person name="Goodwin L."/>
            <person name="Pitluck S."/>
            <person name="Schmutz J."/>
            <person name="Larimer F."/>
            <person name="Land M."/>
            <person name="Hauser L."/>
            <person name="Kyrpides N."/>
            <person name="Ovchinnikova G."/>
            <person name="Li T."/>
            <person name="Liu Z."/>
            <person name="Zhao F."/>
            <person name="Overmann J."/>
            <person name="Bryant D.A."/>
            <person name="Richardson P."/>
        </authorList>
    </citation>
    <scope>NUCLEOTIDE SEQUENCE [LARGE SCALE GENOMIC DNA]</scope>
    <source>
        <strain evidence="3">BS1</strain>
    </source>
</reference>
<dbReference type="SMART" id="SM01234">
    <property type="entry name" value="Haemolytic"/>
    <property type="match status" value="1"/>
</dbReference>
<evidence type="ECO:0000256" key="1">
    <source>
        <dbReference type="HAMAP-Rule" id="MF_00386"/>
    </source>
</evidence>
<dbReference type="InterPro" id="IPR002696">
    <property type="entry name" value="Membr_insert_effic_factor_YidD"/>
</dbReference>
<keyword evidence="1" id="KW-1003">Cell membrane</keyword>
<comment type="subcellular location">
    <subcellularLocation>
        <location evidence="1">Cell membrane</location>
        <topology evidence="1">Peripheral membrane protein</topology>
        <orientation evidence="1">Cytoplasmic side</orientation>
    </subcellularLocation>
</comment>
<dbReference type="GO" id="GO:0005886">
    <property type="term" value="C:plasma membrane"/>
    <property type="evidence" value="ECO:0007669"/>
    <property type="project" value="UniProtKB-SubCell"/>
</dbReference>
<dbReference type="PANTHER" id="PTHR33383">
    <property type="entry name" value="MEMBRANE PROTEIN INSERTION EFFICIENCY FACTOR-RELATED"/>
    <property type="match status" value="1"/>
</dbReference>
<dbReference type="PANTHER" id="PTHR33383:SF1">
    <property type="entry name" value="MEMBRANE PROTEIN INSERTION EFFICIENCY FACTOR-RELATED"/>
    <property type="match status" value="1"/>
</dbReference>
<evidence type="ECO:0000256" key="2">
    <source>
        <dbReference type="SAM" id="MobiDB-lite"/>
    </source>
</evidence>
<dbReference type="NCBIfam" id="TIGR00278">
    <property type="entry name" value="membrane protein insertion efficiency factor YidD"/>
    <property type="match status" value="1"/>
</dbReference>
<protein>
    <recommendedName>
        <fullName evidence="1">Putative membrane protein insertion efficiency factor</fullName>
    </recommendedName>
</protein>
<organism evidence="3">
    <name type="scientific">Chlorobium phaeobacteroides (strain BS1)</name>
    <dbReference type="NCBI Taxonomy" id="331678"/>
    <lineage>
        <taxon>Bacteria</taxon>
        <taxon>Pseudomonadati</taxon>
        <taxon>Chlorobiota</taxon>
        <taxon>Chlorobiia</taxon>
        <taxon>Chlorobiales</taxon>
        <taxon>Chlorobiaceae</taxon>
        <taxon>Chlorobium/Pelodictyon group</taxon>
        <taxon>Chlorobium</taxon>
    </lineage>
</organism>
<comment type="function">
    <text evidence="1">Could be involved in insertion of integral membrane proteins into the membrane.</text>
</comment>
<dbReference type="HOGENOM" id="CLU_144811_5_2_10"/>
<evidence type="ECO:0000313" key="3">
    <source>
        <dbReference type="EMBL" id="ACE05456.1"/>
    </source>
</evidence>
<feature type="region of interest" description="Disordered" evidence="2">
    <location>
        <begin position="70"/>
        <end position="92"/>
    </location>
</feature>
<comment type="similarity">
    <text evidence="1">Belongs to the UPF0161 family.</text>
</comment>
<dbReference type="AlphaFoldDB" id="B3EQF8"/>
<gene>
    <name evidence="3" type="ordered locus">Cphamn1_2562</name>
</gene>